<reference evidence="6" key="1">
    <citation type="submission" date="2022-11" db="EMBL/GenBank/DDBJ databases">
        <title>Centuries of genome instability and evolution in soft-shell clam transmissible cancer (bioRxiv).</title>
        <authorList>
            <person name="Hart S.F.M."/>
            <person name="Yonemitsu M.A."/>
            <person name="Giersch R.M."/>
            <person name="Beal B.F."/>
            <person name="Arriagada G."/>
            <person name="Davis B.W."/>
            <person name="Ostrander E.A."/>
            <person name="Goff S.P."/>
            <person name="Metzger M.J."/>
        </authorList>
    </citation>
    <scope>NUCLEOTIDE SEQUENCE</scope>
    <source>
        <strain evidence="6">MELC-2E11</strain>
        <tissue evidence="6">Siphon/mantle</tissue>
    </source>
</reference>
<organism evidence="6 7">
    <name type="scientific">Mya arenaria</name>
    <name type="common">Soft-shell clam</name>
    <dbReference type="NCBI Taxonomy" id="6604"/>
    <lineage>
        <taxon>Eukaryota</taxon>
        <taxon>Metazoa</taxon>
        <taxon>Spiralia</taxon>
        <taxon>Lophotrochozoa</taxon>
        <taxon>Mollusca</taxon>
        <taxon>Bivalvia</taxon>
        <taxon>Autobranchia</taxon>
        <taxon>Heteroconchia</taxon>
        <taxon>Euheterodonta</taxon>
        <taxon>Imparidentia</taxon>
        <taxon>Neoheterodontei</taxon>
        <taxon>Myida</taxon>
        <taxon>Myoidea</taxon>
        <taxon>Myidae</taxon>
        <taxon>Mya</taxon>
    </lineage>
</organism>
<dbReference type="PANTHER" id="PTHR44755:SF8">
    <property type="entry name" value="RECEPTOR LIGAND BINDING REGION DOMAIN-CONTAINING PROTEIN"/>
    <property type="match status" value="1"/>
</dbReference>
<feature type="non-terminal residue" evidence="6">
    <location>
        <position position="160"/>
    </location>
</feature>
<dbReference type="Pfam" id="PF01094">
    <property type="entry name" value="ANF_receptor"/>
    <property type="match status" value="1"/>
</dbReference>
<keyword evidence="7" id="KW-1185">Reference proteome</keyword>
<dbReference type="Proteomes" id="UP001164746">
    <property type="component" value="Chromosome 17"/>
</dbReference>
<evidence type="ECO:0000313" key="7">
    <source>
        <dbReference type="Proteomes" id="UP001164746"/>
    </source>
</evidence>
<comment type="subcellular location">
    <subcellularLocation>
        <location evidence="1">Membrane</location>
    </subcellularLocation>
</comment>
<dbReference type="InterPro" id="IPR028082">
    <property type="entry name" value="Peripla_BP_I"/>
</dbReference>
<keyword evidence="2" id="KW-0812">Transmembrane</keyword>
<dbReference type="PANTHER" id="PTHR44755">
    <property type="entry name" value="NATRIURETIC PEPTIDE RECEPTOR 3-RELATED"/>
    <property type="match status" value="1"/>
</dbReference>
<gene>
    <name evidence="6" type="ORF">MAR_034085</name>
</gene>
<sequence>EFVTMPCDVPTCIALKWGALTADLLYKYKPHVIIGPGCTPSVQTVSRMAVSWNIPHITYVGTDESLGDKTEFSMLSRLSFTMNTFAKFYVDVFDAFGWTDIANIYDSDVYLPNLVGTSLQRSFDEDAQQIRSTPIPFHSMTSDLTSEIQTMMNKAATLSR</sequence>
<evidence type="ECO:0000256" key="1">
    <source>
        <dbReference type="ARBA" id="ARBA00004370"/>
    </source>
</evidence>
<protein>
    <submittedName>
        <fullName evidence="6">GCY8-like protein</fullName>
    </submittedName>
</protein>
<evidence type="ECO:0000256" key="3">
    <source>
        <dbReference type="ARBA" id="ARBA00022989"/>
    </source>
</evidence>
<name>A0ABY7GAW9_MYAAR</name>
<evidence type="ECO:0000256" key="2">
    <source>
        <dbReference type="ARBA" id="ARBA00022692"/>
    </source>
</evidence>
<feature type="non-terminal residue" evidence="6">
    <location>
        <position position="1"/>
    </location>
</feature>
<dbReference type="SUPFAM" id="SSF53822">
    <property type="entry name" value="Periplasmic binding protein-like I"/>
    <property type="match status" value="1"/>
</dbReference>
<dbReference type="Gene3D" id="3.40.50.2300">
    <property type="match status" value="1"/>
</dbReference>
<proteinExistence type="predicted"/>
<evidence type="ECO:0000256" key="4">
    <source>
        <dbReference type="ARBA" id="ARBA00023136"/>
    </source>
</evidence>
<evidence type="ECO:0000313" key="6">
    <source>
        <dbReference type="EMBL" id="WAR31543.1"/>
    </source>
</evidence>
<evidence type="ECO:0000259" key="5">
    <source>
        <dbReference type="Pfam" id="PF01094"/>
    </source>
</evidence>
<keyword evidence="4" id="KW-0472">Membrane</keyword>
<dbReference type="EMBL" id="CP111028">
    <property type="protein sequence ID" value="WAR31543.1"/>
    <property type="molecule type" value="Genomic_DNA"/>
</dbReference>
<keyword evidence="3" id="KW-1133">Transmembrane helix</keyword>
<dbReference type="InterPro" id="IPR001828">
    <property type="entry name" value="ANF_lig-bd_rcpt"/>
</dbReference>
<dbReference type="InterPro" id="IPR052612">
    <property type="entry name" value="ANP_Clearance_Receptor"/>
</dbReference>
<accession>A0ABY7GAW9</accession>
<feature type="domain" description="Receptor ligand binding region" evidence="5">
    <location>
        <begin position="20"/>
        <end position="154"/>
    </location>
</feature>